<dbReference type="Proteomes" id="UP000509301">
    <property type="component" value="Chromosome"/>
</dbReference>
<evidence type="ECO:0000256" key="1">
    <source>
        <dbReference type="ARBA" id="ARBA00023118"/>
    </source>
</evidence>
<name>A0A6N0NY35_9CREN</name>
<accession>A0A6N0NY35</accession>
<keyword evidence="4" id="KW-1185">Reference proteome</keyword>
<feature type="domain" description="CRISPR type III-associated protein" evidence="2">
    <location>
        <begin position="24"/>
        <end position="221"/>
    </location>
</feature>
<sequence length="276" mass="30240">MVDFSFIRKDIAKRTVYIDGEVIAMSPLRIGVGRANLDPTSTARDTLLKDPQGRPVIPGSSWKGIFRSTGERILRDKGLEVCSGIGGDNCLEKRDLSDEFQKLIKNNVNGALDMFWKKTCLNCKTFGAMSVIGAVKLADSVASHYTLGVRTIIAISRTEGAVAEGALASVEFVEPGSKFSFRLIGNNLPNYVIGYLVRIMEQIHLGLSQVGGQKSRGFGFVQFGKMKFTSVGSEKVGDEDKEIKVTVAEGEGSKFFEQMKPFKEAFDSVKTSYPEK</sequence>
<dbReference type="Pfam" id="PF03787">
    <property type="entry name" value="RAMPs"/>
    <property type="match status" value="1"/>
</dbReference>
<dbReference type="KEGG" id="mten:GWK48_10575"/>
<dbReference type="InterPro" id="IPR005537">
    <property type="entry name" value="RAMP_III_fam"/>
</dbReference>
<dbReference type="RefSeq" id="WP_174632115.1">
    <property type="nucleotide sequence ID" value="NZ_CP049074.1"/>
</dbReference>
<dbReference type="InterPro" id="IPR013411">
    <property type="entry name" value="CRISPR-assoc_RAMP_Csx7"/>
</dbReference>
<proteinExistence type="predicted"/>
<keyword evidence="1" id="KW-0051">Antiviral defense</keyword>
<reference evidence="3 4" key="1">
    <citation type="submission" date="2020-02" db="EMBL/GenBank/DDBJ databases">
        <title>Comparative genome analysis reveals the metabolism and evolution of the thermophilic archaeal genus Metallosphaera.</title>
        <authorList>
            <person name="Jiang C."/>
        </authorList>
    </citation>
    <scope>NUCLEOTIDE SEQUENCE [LARGE SCALE GENOMIC DNA]</scope>
    <source>
        <strain evidence="3 4">Ric-A</strain>
    </source>
</reference>
<dbReference type="InterPro" id="IPR052216">
    <property type="entry name" value="CRISPR_Csm3_endoribonuclease"/>
</dbReference>
<gene>
    <name evidence="3" type="ORF">GWK48_10575</name>
</gene>
<dbReference type="PANTHER" id="PTHR35579:SF6">
    <property type="entry name" value="DUF324 DOMAIN-CONTAINING PROTEIN"/>
    <property type="match status" value="1"/>
</dbReference>
<dbReference type="GO" id="GO:0051607">
    <property type="term" value="P:defense response to virus"/>
    <property type="evidence" value="ECO:0007669"/>
    <property type="project" value="UniProtKB-KW"/>
</dbReference>
<dbReference type="GeneID" id="55642392"/>
<dbReference type="AlphaFoldDB" id="A0A6N0NY35"/>
<dbReference type="EMBL" id="CP049074">
    <property type="protein sequence ID" value="QKR00773.1"/>
    <property type="molecule type" value="Genomic_DNA"/>
</dbReference>
<evidence type="ECO:0000259" key="2">
    <source>
        <dbReference type="Pfam" id="PF03787"/>
    </source>
</evidence>
<dbReference type="OrthoDB" id="44077at2157"/>
<protein>
    <submittedName>
        <fullName evidence="3">CRISPR-associated RAMP protein</fullName>
    </submittedName>
</protein>
<organism evidence="3 4">
    <name type="scientific">Metallosphaera tengchongensis</name>
    <dbReference type="NCBI Taxonomy" id="1532350"/>
    <lineage>
        <taxon>Archaea</taxon>
        <taxon>Thermoproteota</taxon>
        <taxon>Thermoprotei</taxon>
        <taxon>Sulfolobales</taxon>
        <taxon>Sulfolobaceae</taxon>
        <taxon>Metallosphaera</taxon>
    </lineage>
</organism>
<dbReference type="PANTHER" id="PTHR35579">
    <property type="entry name" value="CRISPR SYSTEM CMS ENDORIBONUCLEASE CSM3"/>
    <property type="match status" value="1"/>
</dbReference>
<evidence type="ECO:0000313" key="4">
    <source>
        <dbReference type="Proteomes" id="UP000509301"/>
    </source>
</evidence>
<dbReference type="NCBIfam" id="TIGR02581">
    <property type="entry name" value="cas_cyan_RAMP"/>
    <property type="match status" value="1"/>
</dbReference>
<evidence type="ECO:0000313" key="3">
    <source>
        <dbReference type="EMBL" id="QKR00773.1"/>
    </source>
</evidence>